<sequence>MELSKNTNFVKWCIRVDLCNTSGMNHSVLAECRCTDEMVNGLSLKRES</sequence>
<gene>
    <name evidence="1" type="ORF">MtrunA17_Chr3g0125971</name>
</gene>
<reference evidence="1" key="1">
    <citation type="journal article" date="2018" name="Nat. Plants">
        <title>Whole-genome landscape of Medicago truncatula symbiotic genes.</title>
        <authorList>
            <person name="Pecrix Y."/>
            <person name="Gamas P."/>
            <person name="Carrere S."/>
        </authorList>
    </citation>
    <scope>NUCLEOTIDE SEQUENCE</scope>
    <source>
        <tissue evidence="1">Leaves</tissue>
    </source>
</reference>
<evidence type="ECO:0000313" key="1">
    <source>
        <dbReference type="EMBL" id="RHN69555.1"/>
    </source>
</evidence>
<comment type="caution">
    <text evidence="1">The sequence shown here is derived from an EMBL/GenBank/DDBJ whole genome shotgun (WGS) entry which is preliminary data.</text>
</comment>
<dbReference type="Gramene" id="rna18037">
    <property type="protein sequence ID" value="RHN69555.1"/>
    <property type="gene ID" value="gene18037"/>
</dbReference>
<proteinExistence type="predicted"/>
<dbReference type="AlphaFoldDB" id="A0A396IZM1"/>
<accession>A0A396IZM1</accession>
<name>A0A396IZM1_MEDTR</name>
<protein>
    <submittedName>
        <fullName evidence="1">Uncharacterized protein</fullName>
    </submittedName>
</protein>
<dbReference type="EMBL" id="PSQE01000003">
    <property type="protein sequence ID" value="RHN69555.1"/>
    <property type="molecule type" value="Genomic_DNA"/>
</dbReference>
<dbReference type="Proteomes" id="UP000265566">
    <property type="component" value="Chromosome 3"/>
</dbReference>
<organism evidence="1">
    <name type="scientific">Medicago truncatula</name>
    <name type="common">Barrel medic</name>
    <name type="synonym">Medicago tribuloides</name>
    <dbReference type="NCBI Taxonomy" id="3880"/>
    <lineage>
        <taxon>Eukaryota</taxon>
        <taxon>Viridiplantae</taxon>
        <taxon>Streptophyta</taxon>
        <taxon>Embryophyta</taxon>
        <taxon>Tracheophyta</taxon>
        <taxon>Spermatophyta</taxon>
        <taxon>Magnoliopsida</taxon>
        <taxon>eudicotyledons</taxon>
        <taxon>Gunneridae</taxon>
        <taxon>Pentapetalae</taxon>
        <taxon>rosids</taxon>
        <taxon>fabids</taxon>
        <taxon>Fabales</taxon>
        <taxon>Fabaceae</taxon>
        <taxon>Papilionoideae</taxon>
        <taxon>50 kb inversion clade</taxon>
        <taxon>NPAAA clade</taxon>
        <taxon>Hologalegina</taxon>
        <taxon>IRL clade</taxon>
        <taxon>Trifolieae</taxon>
        <taxon>Medicago</taxon>
    </lineage>
</organism>